<gene>
    <name evidence="2" type="ORF">B7P34_36265</name>
</gene>
<keyword evidence="3" id="KW-1185">Reference proteome</keyword>
<protein>
    <recommendedName>
        <fullName evidence="1">DUF7619 domain-containing protein</fullName>
    </recommendedName>
</protein>
<feature type="domain" description="DUF7619" evidence="1">
    <location>
        <begin position="6"/>
        <end position="60"/>
    </location>
</feature>
<name>A0A9X7PDG7_9ACTN</name>
<accession>A0A9X7PDG7</accession>
<dbReference type="NCBIfam" id="TIGR01451">
    <property type="entry name" value="B_ant_repeat"/>
    <property type="match status" value="1"/>
</dbReference>
<dbReference type="InterPro" id="IPR047589">
    <property type="entry name" value="DUF11_rpt"/>
</dbReference>
<dbReference type="Proteomes" id="UP000242427">
    <property type="component" value="Unassembled WGS sequence"/>
</dbReference>
<evidence type="ECO:0000313" key="2">
    <source>
        <dbReference type="EMBL" id="PSJ23904.1"/>
    </source>
</evidence>
<dbReference type="EMBL" id="PXWG01000366">
    <property type="protein sequence ID" value="PSJ23904.1"/>
    <property type="molecule type" value="Genomic_DNA"/>
</dbReference>
<feature type="non-terminal residue" evidence="2">
    <location>
        <position position="61"/>
    </location>
</feature>
<dbReference type="Pfam" id="PF24595">
    <property type="entry name" value="DUF7619"/>
    <property type="match status" value="1"/>
</dbReference>
<organism evidence="2 3">
    <name type="scientific">Streptosporangium nondiastaticum</name>
    <dbReference type="NCBI Taxonomy" id="35764"/>
    <lineage>
        <taxon>Bacteria</taxon>
        <taxon>Bacillati</taxon>
        <taxon>Actinomycetota</taxon>
        <taxon>Actinomycetes</taxon>
        <taxon>Streptosporangiales</taxon>
        <taxon>Streptosporangiaceae</taxon>
        <taxon>Streptosporangium</taxon>
    </lineage>
</organism>
<proteinExistence type="predicted"/>
<sequence>MRNSFDPNIKEVYPTTISPNQSEWLTYTVHFQNTGNDTAYLVVLKDTLSQDLMPETFQYLA</sequence>
<evidence type="ECO:0000313" key="3">
    <source>
        <dbReference type="Proteomes" id="UP000242427"/>
    </source>
</evidence>
<dbReference type="InterPro" id="IPR055353">
    <property type="entry name" value="DUF7619"/>
</dbReference>
<dbReference type="AlphaFoldDB" id="A0A9X7PDG7"/>
<reference evidence="2 3" key="1">
    <citation type="submission" date="2018-03" db="EMBL/GenBank/DDBJ databases">
        <title>Chitinolytic properties of Streptosporangium nondiastaticum TBG75A20.</title>
        <authorList>
            <person name="Gayathri V."/>
            <person name="Shiburaj S."/>
        </authorList>
    </citation>
    <scope>NUCLEOTIDE SEQUENCE [LARGE SCALE GENOMIC DNA]</scope>
    <source>
        <strain evidence="2 3">TBG75A20</strain>
    </source>
</reference>
<comment type="caution">
    <text evidence="2">The sequence shown here is derived from an EMBL/GenBank/DDBJ whole genome shotgun (WGS) entry which is preliminary data.</text>
</comment>
<evidence type="ECO:0000259" key="1">
    <source>
        <dbReference type="Pfam" id="PF24595"/>
    </source>
</evidence>